<dbReference type="SUPFAM" id="SSF101874">
    <property type="entry name" value="YceI-like"/>
    <property type="match status" value="1"/>
</dbReference>
<protein>
    <submittedName>
        <fullName evidence="3">YceI family protein</fullName>
    </submittedName>
</protein>
<keyword evidence="1" id="KW-0732">Signal</keyword>
<dbReference type="InterPro" id="IPR007372">
    <property type="entry name" value="Lipid/polyisoprenoid-bd_YceI"/>
</dbReference>
<name>A0ABT7XPW0_9NEIS</name>
<evidence type="ECO:0000256" key="1">
    <source>
        <dbReference type="SAM" id="SignalP"/>
    </source>
</evidence>
<evidence type="ECO:0000259" key="2">
    <source>
        <dbReference type="SMART" id="SM00867"/>
    </source>
</evidence>
<dbReference type="PANTHER" id="PTHR34406">
    <property type="entry name" value="PROTEIN YCEI"/>
    <property type="match status" value="1"/>
</dbReference>
<accession>A0ABT7XPW0</accession>
<keyword evidence="4" id="KW-1185">Reference proteome</keyword>
<comment type="caution">
    <text evidence="3">The sequence shown here is derived from an EMBL/GenBank/DDBJ whole genome shotgun (WGS) entry which is preliminary data.</text>
</comment>
<gene>
    <name evidence="3" type="ORF">QU481_13060</name>
</gene>
<feature type="signal peptide" evidence="1">
    <location>
        <begin position="1"/>
        <end position="18"/>
    </location>
</feature>
<dbReference type="Proteomes" id="UP001168540">
    <property type="component" value="Unassembled WGS sequence"/>
</dbReference>
<dbReference type="RefSeq" id="WP_289830458.1">
    <property type="nucleotide sequence ID" value="NZ_JAUEDK010000022.1"/>
</dbReference>
<evidence type="ECO:0000313" key="4">
    <source>
        <dbReference type="Proteomes" id="UP001168540"/>
    </source>
</evidence>
<organism evidence="3 4">
    <name type="scientific">Crenobacter oryzisoli</name>
    <dbReference type="NCBI Taxonomy" id="3056844"/>
    <lineage>
        <taxon>Bacteria</taxon>
        <taxon>Pseudomonadati</taxon>
        <taxon>Pseudomonadota</taxon>
        <taxon>Betaproteobacteria</taxon>
        <taxon>Neisseriales</taxon>
        <taxon>Neisseriaceae</taxon>
        <taxon>Crenobacter</taxon>
    </lineage>
</organism>
<dbReference type="Gene3D" id="2.40.128.110">
    <property type="entry name" value="Lipid/polyisoprenoid-binding, YceI-like"/>
    <property type="match status" value="1"/>
</dbReference>
<dbReference type="EMBL" id="JAUEDK010000022">
    <property type="protein sequence ID" value="MDN0075816.1"/>
    <property type="molecule type" value="Genomic_DNA"/>
</dbReference>
<reference evidence="3" key="1">
    <citation type="submission" date="2023-06" db="EMBL/GenBank/DDBJ databases">
        <authorList>
            <person name="Zhang S."/>
        </authorList>
    </citation>
    <scope>NUCLEOTIDE SEQUENCE</scope>
    <source>
        <strain evidence="3">SG2303</strain>
    </source>
</reference>
<evidence type="ECO:0000313" key="3">
    <source>
        <dbReference type="EMBL" id="MDN0075816.1"/>
    </source>
</evidence>
<dbReference type="SMART" id="SM00867">
    <property type="entry name" value="YceI"/>
    <property type="match status" value="1"/>
</dbReference>
<sequence>MRLITALTLATLPVLALAQPIDAAKSQIGFTMKQLNVPVDGRFKAFNANIDFDPAKAAAGRADITIQTGSIALPTRDAEGEAKKKEWFNTTQFPTARFVTSSIKPLGGDRYQFSGKLTIKGTTRDVSAPFTAKSTGGQTLVEGVLPISRTAYKIGEGEWADDGTVADAVQIKFKVALNGK</sequence>
<feature type="chain" id="PRO_5047099299" evidence="1">
    <location>
        <begin position="19"/>
        <end position="180"/>
    </location>
</feature>
<proteinExistence type="predicted"/>
<feature type="domain" description="Lipid/polyisoprenoid-binding YceI-like" evidence="2">
    <location>
        <begin position="18"/>
        <end position="178"/>
    </location>
</feature>
<dbReference type="Pfam" id="PF04264">
    <property type="entry name" value="YceI"/>
    <property type="match status" value="1"/>
</dbReference>
<dbReference type="InterPro" id="IPR036761">
    <property type="entry name" value="TTHA0802/YceI-like_sf"/>
</dbReference>
<dbReference type="PANTHER" id="PTHR34406:SF1">
    <property type="entry name" value="PROTEIN YCEI"/>
    <property type="match status" value="1"/>
</dbReference>